<proteinExistence type="predicted"/>
<dbReference type="PANTHER" id="PTHR41164">
    <property type="entry name" value="CURLI PRODUCTION ASSEMBLY/TRANSPORT COMPONENT CSGG"/>
    <property type="match status" value="1"/>
</dbReference>
<evidence type="ECO:0000256" key="3">
    <source>
        <dbReference type="ARBA" id="ARBA00023136"/>
    </source>
</evidence>
<dbReference type="PROSITE" id="PS51257">
    <property type="entry name" value="PROKAR_LIPOPROTEIN"/>
    <property type="match status" value="1"/>
</dbReference>
<dbReference type="InterPro" id="IPR011250">
    <property type="entry name" value="OMP/PagP_B-barrel"/>
</dbReference>
<dbReference type="Pfam" id="PF03783">
    <property type="entry name" value="CsgG"/>
    <property type="match status" value="1"/>
</dbReference>
<keyword evidence="3" id="KW-0472">Membrane</keyword>
<dbReference type="RefSeq" id="WP_311536222.1">
    <property type="nucleotide sequence ID" value="NZ_JAVRHQ010000030.1"/>
</dbReference>
<evidence type="ECO:0000256" key="6">
    <source>
        <dbReference type="SAM" id="MobiDB-lite"/>
    </source>
</evidence>
<evidence type="ECO:0000256" key="7">
    <source>
        <dbReference type="SAM" id="SignalP"/>
    </source>
</evidence>
<dbReference type="Proteomes" id="UP001262889">
    <property type="component" value="Unassembled WGS sequence"/>
</dbReference>
<sequence>MNKTYLVVLLLIFSTLSSCGAYFNQPFSKNPARRGEQTNNSKPLLELPPANDPIEVAVYNFSDQTGQYKAVENGSTFSTAVTQGATTILIKALEDSGWFIPIERENLSNLSTERNIIRNTKQEYIKNLNPNEPPLPALLYAGLILEGGIISYDTNILTGGIGARYFGLGGSAKYRQDRITVYLRAISTNTGEILKTVYVSKTILSQALDGSFFRFVKFQRLFEAETGITQNEPVQMAVQDAIEKAVRDLILEGVKDRLWAAQGGRQVNEQLVQVYTAEKKDQESIGLYNRLFIDSIPKNNLSFSGGIALIDGDYSNKEPGYFVRIGYENRLFSHFSIGGNLNYITLDNGRQFKGKFGGVDINARFNFLPEDDLSPFVYGGPGFLMELGDPEIDTDAENLESNFFKFQYGGGLHYFLNSRLGARIFAEHNLITNDRLDNLIHGKRNDHYFNFGVGLDIYF</sequence>
<dbReference type="PANTHER" id="PTHR41164:SF1">
    <property type="entry name" value="CURLI PRODUCTION ASSEMBLY_TRANSPORT COMPONENT CSGG"/>
    <property type="match status" value="1"/>
</dbReference>
<evidence type="ECO:0000256" key="2">
    <source>
        <dbReference type="ARBA" id="ARBA00022729"/>
    </source>
</evidence>
<comment type="caution">
    <text evidence="8">The sequence shown here is derived from an EMBL/GenBank/DDBJ whole genome shotgun (WGS) entry which is preliminary data.</text>
</comment>
<organism evidence="8 9">
    <name type="scientific">Autumnicola tepida</name>
    <dbReference type="NCBI Taxonomy" id="3075595"/>
    <lineage>
        <taxon>Bacteria</taxon>
        <taxon>Pseudomonadati</taxon>
        <taxon>Bacteroidota</taxon>
        <taxon>Flavobacteriia</taxon>
        <taxon>Flavobacteriales</taxon>
        <taxon>Flavobacteriaceae</taxon>
        <taxon>Autumnicola</taxon>
    </lineage>
</organism>
<keyword evidence="2 7" id="KW-0732">Signal</keyword>
<dbReference type="EMBL" id="JAVRHQ010000030">
    <property type="protein sequence ID" value="MDT0644606.1"/>
    <property type="molecule type" value="Genomic_DNA"/>
</dbReference>
<evidence type="ECO:0000313" key="8">
    <source>
        <dbReference type="EMBL" id="MDT0644606.1"/>
    </source>
</evidence>
<protein>
    <submittedName>
        <fullName evidence="8">CsgG/HfaB family protein</fullName>
    </submittedName>
</protein>
<evidence type="ECO:0000256" key="4">
    <source>
        <dbReference type="ARBA" id="ARBA00023139"/>
    </source>
</evidence>
<keyword evidence="9" id="KW-1185">Reference proteome</keyword>
<name>A0ABU3CE79_9FLAO</name>
<keyword evidence="5" id="KW-0449">Lipoprotein</keyword>
<feature type="region of interest" description="Disordered" evidence="6">
    <location>
        <begin position="28"/>
        <end position="47"/>
    </location>
</feature>
<evidence type="ECO:0000256" key="1">
    <source>
        <dbReference type="ARBA" id="ARBA00022475"/>
    </source>
</evidence>
<gene>
    <name evidence="8" type="ORF">RM553_17335</name>
</gene>
<feature type="signal peptide" evidence="7">
    <location>
        <begin position="1"/>
        <end position="20"/>
    </location>
</feature>
<dbReference type="Gene3D" id="3.40.50.10610">
    <property type="entry name" value="ABC-type transport auxiliary lipoprotein component"/>
    <property type="match status" value="2"/>
</dbReference>
<dbReference type="Gene3D" id="2.40.160.20">
    <property type="match status" value="1"/>
</dbReference>
<dbReference type="SUPFAM" id="SSF56925">
    <property type="entry name" value="OMPA-like"/>
    <property type="match status" value="1"/>
</dbReference>
<accession>A0ABU3CE79</accession>
<keyword evidence="1" id="KW-1003">Cell membrane</keyword>
<dbReference type="InterPro" id="IPR005534">
    <property type="entry name" value="Curli_assmbl/transp-comp_CsgG"/>
</dbReference>
<reference evidence="8 9" key="1">
    <citation type="submission" date="2023-09" db="EMBL/GenBank/DDBJ databases">
        <authorList>
            <person name="Rey-Velasco X."/>
        </authorList>
    </citation>
    <scope>NUCLEOTIDE SEQUENCE [LARGE SCALE GENOMIC DNA]</scope>
    <source>
        <strain evidence="8 9">F363</strain>
    </source>
</reference>
<evidence type="ECO:0000256" key="5">
    <source>
        <dbReference type="ARBA" id="ARBA00023288"/>
    </source>
</evidence>
<keyword evidence="4" id="KW-0564">Palmitate</keyword>
<evidence type="ECO:0000313" key="9">
    <source>
        <dbReference type="Proteomes" id="UP001262889"/>
    </source>
</evidence>
<feature type="chain" id="PRO_5045410854" evidence="7">
    <location>
        <begin position="21"/>
        <end position="459"/>
    </location>
</feature>